<dbReference type="SUPFAM" id="SSF52540">
    <property type="entry name" value="P-loop containing nucleoside triphosphate hydrolases"/>
    <property type="match status" value="1"/>
</dbReference>
<keyword evidence="4" id="KW-1000">Mitochondrion outer membrane</keyword>
<dbReference type="GO" id="GO:0008053">
    <property type="term" value="P:mitochondrial fusion"/>
    <property type="evidence" value="ECO:0007669"/>
    <property type="project" value="InterPro"/>
</dbReference>
<dbReference type="Proteomes" id="UP000092443">
    <property type="component" value="Unplaced"/>
</dbReference>
<dbReference type="GO" id="GO:0005741">
    <property type="term" value="C:mitochondrial outer membrane"/>
    <property type="evidence" value="ECO:0007669"/>
    <property type="project" value="UniProtKB-SubCell"/>
</dbReference>
<feature type="coiled-coil region" evidence="12">
    <location>
        <begin position="724"/>
        <end position="761"/>
    </location>
</feature>
<evidence type="ECO:0000256" key="13">
    <source>
        <dbReference type="SAM" id="Phobius"/>
    </source>
</evidence>
<evidence type="ECO:0000256" key="6">
    <source>
        <dbReference type="ARBA" id="ARBA00022989"/>
    </source>
</evidence>
<dbReference type="FunFam" id="3.40.50.300:FF:000214">
    <property type="entry name" value="Mitofusin 2"/>
    <property type="match status" value="1"/>
</dbReference>
<organism evidence="15 16">
    <name type="scientific">Glossina fuscipes</name>
    <dbReference type="NCBI Taxonomy" id="7396"/>
    <lineage>
        <taxon>Eukaryota</taxon>
        <taxon>Metazoa</taxon>
        <taxon>Ecdysozoa</taxon>
        <taxon>Arthropoda</taxon>
        <taxon>Hexapoda</taxon>
        <taxon>Insecta</taxon>
        <taxon>Pterygota</taxon>
        <taxon>Neoptera</taxon>
        <taxon>Endopterygota</taxon>
        <taxon>Diptera</taxon>
        <taxon>Brachycera</taxon>
        <taxon>Muscomorpha</taxon>
        <taxon>Hippoboscoidea</taxon>
        <taxon>Glossinidae</taxon>
        <taxon>Glossina</taxon>
    </lineage>
</organism>
<dbReference type="PANTHER" id="PTHR10465">
    <property type="entry name" value="TRANSMEMBRANE GTPASE FZO1"/>
    <property type="match status" value="1"/>
</dbReference>
<comment type="subcellular location">
    <subcellularLocation>
        <location evidence="1">Mitochondrion outer membrane</location>
        <topology evidence="1">Multi-pass membrane protein</topology>
    </subcellularLocation>
</comment>
<dbReference type="InterPro" id="IPR030381">
    <property type="entry name" value="G_DYNAMIN_dom"/>
</dbReference>
<evidence type="ECO:0000256" key="3">
    <source>
        <dbReference type="ARBA" id="ARBA00022741"/>
    </source>
</evidence>
<evidence type="ECO:0000259" key="14">
    <source>
        <dbReference type="PROSITE" id="PS51718"/>
    </source>
</evidence>
<dbReference type="GO" id="GO:0005525">
    <property type="term" value="F:GTP binding"/>
    <property type="evidence" value="ECO:0007669"/>
    <property type="project" value="UniProtKB-KW"/>
</dbReference>
<dbReference type="InterPro" id="IPR045063">
    <property type="entry name" value="Dynamin_N"/>
</dbReference>
<dbReference type="PROSITE" id="PS51718">
    <property type="entry name" value="G_DYNAMIN_2"/>
    <property type="match status" value="1"/>
</dbReference>
<dbReference type="GeneID" id="119636300"/>
<evidence type="ECO:0000256" key="4">
    <source>
        <dbReference type="ARBA" id="ARBA00022787"/>
    </source>
</evidence>
<keyword evidence="10 13" id="KW-0472">Membrane</keyword>
<dbReference type="KEGG" id="gfs:119636300"/>
<evidence type="ECO:0000256" key="9">
    <source>
        <dbReference type="ARBA" id="ARBA00023134"/>
    </source>
</evidence>
<keyword evidence="8" id="KW-0496">Mitochondrion</keyword>
<evidence type="ECO:0000313" key="15">
    <source>
        <dbReference type="Proteomes" id="UP000092443"/>
    </source>
</evidence>
<dbReference type="Gene3D" id="3.40.50.300">
    <property type="entry name" value="P-loop containing nucleotide triphosphate hydrolases"/>
    <property type="match status" value="1"/>
</dbReference>
<accession>A0A9C5Z4A9</accession>
<keyword evidence="2 13" id="KW-0812">Transmembrane</keyword>
<dbReference type="RefSeq" id="XP_037887532.1">
    <property type="nucleotide sequence ID" value="XM_038031604.1"/>
</dbReference>
<sequence>MSNPAEKLTFNNESCKNSQSMNQCLNYEMTSAMVPSTRAMHANADKSPLQAFVKAKKKINDIYMEIEEYVDEVTQFINGLHVEEEIVNEAERKVFASYGHKVAGIREILARDHMKVAFFGRTSNGKSSVINAMLREKILPTGIGHTTNCFCQVEGSDGPEAYLIKEGSHEKLNVTSIKQLANALSREKLSESSLVRIFWPREHCSLLRDDVVFVDSPGVDVSANLDDWIDNHCLNADVFVLVLNAESTMTRAEKQFFHTVSQKLSKPNIFILNNRWDVSANEPEFQESVKSQHTERCVEFLSKELKITNEAEAAQRVFFVSAREVLQGRAEEAKGNSPSLGAIAEGFQMRYFEFQDFEREFEECISKTAVQTKFEKHSSRGKALATEMCEMLEDILKRVSVFLNQKLDQKNILIEHIQGTEIEMINVARETKLQIHNMVEGVEQKVSKTLNDEIWRLNVFIDKFNMPFHPDPLMLSYYKKELNSHVESALDSNLRARMSMALTMNIEAAERDMIARMHALLPNEKFSELTNEILARTQPFEMLYCLNCQNLCADFQEALEFKFSWGISAMLQRFTGKMKKRIRKNRAAMYCQSNAQLATPTRMTIAPVGGTIKERMSIVSRLALASVGFRGTVGGLVVSGIMLRTIGWRVLAGFGVLYGFAYMYERLTWTKSAKERAFKSQYIRHATKKLKMIVDLTSANCSHQVQQELSSIFTRLCRSVTNATIDMNDELKTLEAQITLLENTQKRVKLLRNKANYIQNELKIFENIYIKSN</sequence>
<evidence type="ECO:0000256" key="12">
    <source>
        <dbReference type="SAM" id="Coils"/>
    </source>
</evidence>
<dbReference type="InterPro" id="IPR006884">
    <property type="entry name" value="Fzo/mitofusin_HR2"/>
</dbReference>
<evidence type="ECO:0000256" key="1">
    <source>
        <dbReference type="ARBA" id="ARBA00004374"/>
    </source>
</evidence>
<evidence type="ECO:0000256" key="2">
    <source>
        <dbReference type="ARBA" id="ARBA00022692"/>
    </source>
</evidence>
<keyword evidence="9" id="KW-0342">GTP-binding</keyword>
<evidence type="ECO:0000256" key="8">
    <source>
        <dbReference type="ARBA" id="ARBA00023128"/>
    </source>
</evidence>
<dbReference type="PANTHER" id="PTHR10465:SF3">
    <property type="entry name" value="TRANSMEMBRANE GTPASE MARF-RELATED"/>
    <property type="match status" value="1"/>
</dbReference>
<gene>
    <name evidence="16" type="primary">LOC119636300</name>
</gene>
<evidence type="ECO:0000256" key="10">
    <source>
        <dbReference type="ARBA" id="ARBA00023136"/>
    </source>
</evidence>
<dbReference type="Pfam" id="PF00350">
    <property type="entry name" value="Dynamin_N"/>
    <property type="match status" value="1"/>
</dbReference>
<keyword evidence="7 12" id="KW-0175">Coiled coil</keyword>
<feature type="domain" description="Dynamin-type G" evidence="14">
    <location>
        <begin position="110"/>
        <end position="358"/>
    </location>
</feature>
<dbReference type="Gene3D" id="1.20.5.110">
    <property type="match status" value="1"/>
</dbReference>
<evidence type="ECO:0000256" key="7">
    <source>
        <dbReference type="ARBA" id="ARBA00023054"/>
    </source>
</evidence>
<proteinExistence type="predicted"/>
<dbReference type="InterPro" id="IPR027417">
    <property type="entry name" value="P-loop_NTPase"/>
</dbReference>
<protein>
    <submittedName>
        <fullName evidence="16">Transmembrane GTPase Marf-like</fullName>
    </submittedName>
</protein>
<dbReference type="Pfam" id="PF04799">
    <property type="entry name" value="Fzo_mitofusin"/>
    <property type="match status" value="1"/>
</dbReference>
<keyword evidence="6 13" id="KW-1133">Transmembrane helix</keyword>
<keyword evidence="15" id="KW-1185">Reference proteome</keyword>
<dbReference type="InterPro" id="IPR027094">
    <property type="entry name" value="Mitofusin_fam"/>
</dbReference>
<dbReference type="CDD" id="cd09912">
    <property type="entry name" value="DLP_2"/>
    <property type="match status" value="1"/>
</dbReference>
<keyword evidence="3" id="KW-0547">Nucleotide-binding</keyword>
<feature type="transmembrane region" description="Helical" evidence="13">
    <location>
        <begin position="646"/>
        <end position="664"/>
    </location>
</feature>
<evidence type="ECO:0000256" key="5">
    <source>
        <dbReference type="ARBA" id="ARBA00022801"/>
    </source>
</evidence>
<evidence type="ECO:0000313" key="16">
    <source>
        <dbReference type="RefSeq" id="XP_037887532.1"/>
    </source>
</evidence>
<reference evidence="16" key="1">
    <citation type="submission" date="2025-08" db="UniProtKB">
        <authorList>
            <consortium name="RefSeq"/>
        </authorList>
    </citation>
    <scope>IDENTIFICATION</scope>
    <source>
        <tissue evidence="16">Whole body pupa</tissue>
    </source>
</reference>
<comment type="catalytic activity">
    <reaction evidence="11">
        <text>GTP + H2O = GDP + phosphate + H(+)</text>
        <dbReference type="Rhea" id="RHEA:19669"/>
        <dbReference type="ChEBI" id="CHEBI:15377"/>
        <dbReference type="ChEBI" id="CHEBI:15378"/>
        <dbReference type="ChEBI" id="CHEBI:37565"/>
        <dbReference type="ChEBI" id="CHEBI:43474"/>
        <dbReference type="ChEBI" id="CHEBI:58189"/>
    </reaction>
</comment>
<dbReference type="AlphaFoldDB" id="A0A9C5Z4A9"/>
<dbReference type="GO" id="GO:0051646">
    <property type="term" value="P:mitochondrion localization"/>
    <property type="evidence" value="ECO:0007669"/>
    <property type="project" value="TreeGrafter"/>
</dbReference>
<evidence type="ECO:0000256" key="11">
    <source>
        <dbReference type="ARBA" id="ARBA00048548"/>
    </source>
</evidence>
<dbReference type="GO" id="GO:0003924">
    <property type="term" value="F:GTPase activity"/>
    <property type="evidence" value="ECO:0007669"/>
    <property type="project" value="InterPro"/>
</dbReference>
<keyword evidence="5" id="KW-0378">Hydrolase</keyword>
<dbReference type="SUPFAM" id="SSF111479">
    <property type="entry name" value="Fzo-like conserved region"/>
    <property type="match status" value="1"/>
</dbReference>
<name>A0A9C5Z4A9_9MUSC</name>